<protein>
    <recommendedName>
        <fullName evidence="2">Zinc finger Mcm10/DnaG-type domain-containing protein</fullName>
    </recommendedName>
</protein>
<accession>A0A1X2GF80</accession>
<comment type="caution">
    <text evidence="3">The sequence shown here is derived from an EMBL/GenBank/DDBJ whole genome shotgun (WGS) entry which is preliminary data.</text>
</comment>
<evidence type="ECO:0000313" key="4">
    <source>
        <dbReference type="Proteomes" id="UP000242146"/>
    </source>
</evidence>
<comment type="similarity">
    <text evidence="1">Belongs to the MCM10 family.</text>
</comment>
<name>A0A1X2GF80_9FUNG</name>
<dbReference type="OrthoDB" id="273123at2759"/>
<feature type="domain" description="Zinc finger Mcm10/DnaG-type" evidence="2">
    <location>
        <begin position="59"/>
        <end position="104"/>
    </location>
</feature>
<dbReference type="Pfam" id="PF09329">
    <property type="entry name" value="zf-primase"/>
    <property type="match status" value="1"/>
</dbReference>
<keyword evidence="4" id="KW-1185">Reference proteome</keyword>
<dbReference type="Proteomes" id="UP000242146">
    <property type="component" value="Unassembled WGS sequence"/>
</dbReference>
<dbReference type="GO" id="GO:0006270">
    <property type="term" value="P:DNA replication initiation"/>
    <property type="evidence" value="ECO:0007669"/>
    <property type="project" value="InterPro"/>
</dbReference>
<gene>
    <name evidence="3" type="ORF">DM01DRAFT_1336786</name>
</gene>
<evidence type="ECO:0000313" key="3">
    <source>
        <dbReference type="EMBL" id="ORX52413.1"/>
    </source>
</evidence>
<reference evidence="3 4" key="1">
    <citation type="submission" date="2016-07" db="EMBL/GenBank/DDBJ databases">
        <title>Pervasive Adenine N6-methylation of Active Genes in Fungi.</title>
        <authorList>
            <consortium name="DOE Joint Genome Institute"/>
            <person name="Mondo S.J."/>
            <person name="Dannebaum R.O."/>
            <person name="Kuo R.C."/>
            <person name="Labutti K."/>
            <person name="Haridas S."/>
            <person name="Kuo A."/>
            <person name="Salamov A."/>
            <person name="Ahrendt S.R."/>
            <person name="Lipzen A."/>
            <person name="Sullivan W."/>
            <person name="Andreopoulos W.B."/>
            <person name="Clum A."/>
            <person name="Lindquist E."/>
            <person name="Daum C."/>
            <person name="Ramamoorthy G.K."/>
            <person name="Gryganskyi A."/>
            <person name="Culley D."/>
            <person name="Magnuson J.K."/>
            <person name="James T.Y."/>
            <person name="O'Malley M.A."/>
            <person name="Stajich J.E."/>
            <person name="Spatafora J.W."/>
            <person name="Visel A."/>
            <person name="Grigoriev I.V."/>
        </authorList>
    </citation>
    <scope>NUCLEOTIDE SEQUENCE [LARGE SCALE GENOMIC DNA]</scope>
    <source>
        <strain evidence="3 4">NRRL 3301</strain>
    </source>
</reference>
<dbReference type="STRING" id="101127.A0A1X2GF80"/>
<sequence>MRGYVFYVFFSGKAADQFKNKIRMGSIVGFTKPTILRPGDVDSAVGLHVAHLYQVWLIGTSKDLGQCEAYVNNTTQCPATLDQRSGTLCDKHLVTICGKSKNTRMEFASGDSGLEIGWATTKLARNGQTKYQRMDVASQASKNMNKTFTYVIPGKGPINTLGKLIRKEVVQDPKKVAKEKKAWTQFLEGRSDPGAMMIRKLKGIEEKEAVNVLSKEAFLKIHNKTPMEKEEAQAKKRSIDMLLAQQQRKKAKKLNDEDPKFVYL</sequence>
<dbReference type="InterPro" id="IPR012340">
    <property type="entry name" value="NA-bd_OB-fold"/>
</dbReference>
<dbReference type="PANTHER" id="PTHR13454:SF11">
    <property type="entry name" value="PROTEIN MCM10 HOMOLOG"/>
    <property type="match status" value="1"/>
</dbReference>
<dbReference type="InterPro" id="IPR040184">
    <property type="entry name" value="Mcm10"/>
</dbReference>
<dbReference type="AlphaFoldDB" id="A0A1X2GF80"/>
<dbReference type="GO" id="GO:0003697">
    <property type="term" value="F:single-stranded DNA binding"/>
    <property type="evidence" value="ECO:0007669"/>
    <property type="project" value="InterPro"/>
</dbReference>
<proteinExistence type="inferred from homology"/>
<dbReference type="InterPro" id="IPR015408">
    <property type="entry name" value="Znf_Mcm10/DnaG"/>
</dbReference>
<dbReference type="Gene3D" id="2.40.50.140">
    <property type="entry name" value="Nucleic acid-binding proteins"/>
    <property type="match status" value="1"/>
</dbReference>
<dbReference type="PANTHER" id="PTHR13454">
    <property type="entry name" value="PROTEIN MCM10 HOMOLOG"/>
    <property type="match status" value="1"/>
</dbReference>
<organism evidence="3 4">
    <name type="scientific">Hesseltinella vesiculosa</name>
    <dbReference type="NCBI Taxonomy" id="101127"/>
    <lineage>
        <taxon>Eukaryota</taxon>
        <taxon>Fungi</taxon>
        <taxon>Fungi incertae sedis</taxon>
        <taxon>Mucoromycota</taxon>
        <taxon>Mucoromycotina</taxon>
        <taxon>Mucoromycetes</taxon>
        <taxon>Mucorales</taxon>
        <taxon>Cunninghamellaceae</taxon>
        <taxon>Hesseltinella</taxon>
    </lineage>
</organism>
<dbReference type="GO" id="GO:0003688">
    <property type="term" value="F:DNA replication origin binding"/>
    <property type="evidence" value="ECO:0007669"/>
    <property type="project" value="TreeGrafter"/>
</dbReference>
<dbReference type="EMBL" id="MCGT01000018">
    <property type="protein sequence ID" value="ORX52413.1"/>
    <property type="molecule type" value="Genomic_DNA"/>
</dbReference>
<evidence type="ECO:0000256" key="1">
    <source>
        <dbReference type="ARBA" id="ARBA00009679"/>
    </source>
</evidence>
<evidence type="ECO:0000259" key="2">
    <source>
        <dbReference type="Pfam" id="PF09329"/>
    </source>
</evidence>
<dbReference type="GO" id="GO:0043596">
    <property type="term" value="C:nuclear replication fork"/>
    <property type="evidence" value="ECO:0007669"/>
    <property type="project" value="TreeGrafter"/>
</dbReference>